<sequence>MPEADAIAHADAPRTRESLSANLRALGIGAGETLLVHWPACTTWARGCCCGAR</sequence>
<organism evidence="1 2">
    <name type="scientific">Deinococcus metallilatus</name>
    <dbReference type="NCBI Taxonomy" id="1211322"/>
    <lineage>
        <taxon>Bacteria</taxon>
        <taxon>Thermotogati</taxon>
        <taxon>Deinococcota</taxon>
        <taxon>Deinococci</taxon>
        <taxon>Deinococcales</taxon>
        <taxon>Deinococcaceae</taxon>
        <taxon>Deinococcus</taxon>
    </lineage>
</organism>
<protein>
    <submittedName>
        <fullName evidence="1">Aminoglycoside N3'-acetyltransferase</fullName>
    </submittedName>
</protein>
<evidence type="ECO:0000313" key="1">
    <source>
        <dbReference type="EMBL" id="MBB5294713.1"/>
    </source>
</evidence>
<keyword evidence="2" id="KW-1185">Reference proteome</keyword>
<proteinExistence type="predicted"/>
<dbReference type="Proteomes" id="UP000536909">
    <property type="component" value="Unassembled WGS sequence"/>
</dbReference>
<comment type="caution">
    <text evidence="1">The sequence shown here is derived from an EMBL/GenBank/DDBJ whole genome shotgun (WGS) entry which is preliminary data.</text>
</comment>
<gene>
    <name evidence="1" type="ORF">HNQ10_001527</name>
</gene>
<reference evidence="1 2" key="1">
    <citation type="submission" date="2020-08" db="EMBL/GenBank/DDBJ databases">
        <title>Genomic Encyclopedia of Type Strains, Phase IV (KMG-IV): sequencing the most valuable type-strain genomes for metagenomic binning, comparative biology and taxonomic classification.</title>
        <authorList>
            <person name="Goeker M."/>
        </authorList>
    </citation>
    <scope>NUCLEOTIDE SEQUENCE [LARGE SCALE GENOMIC DNA]</scope>
    <source>
        <strain evidence="1 2">DSM 105434</strain>
    </source>
</reference>
<evidence type="ECO:0000313" key="2">
    <source>
        <dbReference type="Proteomes" id="UP000536909"/>
    </source>
</evidence>
<accession>A0ABR6MS09</accession>
<dbReference type="RefSeq" id="WP_164973380.1">
    <property type="nucleotide sequence ID" value="NZ_BSUI01000013.1"/>
</dbReference>
<dbReference type="EMBL" id="JACHFV010000004">
    <property type="protein sequence ID" value="MBB5294713.1"/>
    <property type="molecule type" value="Genomic_DNA"/>
</dbReference>
<name>A0ABR6MS09_9DEIO</name>